<keyword evidence="2" id="KW-0812">Transmembrane</keyword>
<comment type="similarity">
    <text evidence="1">Belongs to the multi antimicrobial extrusion (MATE) (TC 2.A.66.1) family.</text>
</comment>
<dbReference type="GO" id="GO:0015297">
    <property type="term" value="F:antiporter activity"/>
    <property type="evidence" value="ECO:0007669"/>
    <property type="project" value="InterPro"/>
</dbReference>
<accession>A0A022RWS6</accession>
<feature type="transmembrane region" description="Helical" evidence="2">
    <location>
        <begin position="120"/>
        <end position="145"/>
    </location>
</feature>
<evidence type="ECO:0000256" key="2">
    <source>
        <dbReference type="SAM" id="Phobius"/>
    </source>
</evidence>
<keyword evidence="2" id="KW-0472">Membrane</keyword>
<dbReference type="InterPro" id="IPR002528">
    <property type="entry name" value="MATE_fam"/>
</dbReference>
<feature type="transmembrane region" description="Helical" evidence="2">
    <location>
        <begin position="32"/>
        <end position="55"/>
    </location>
</feature>
<evidence type="ECO:0000313" key="4">
    <source>
        <dbReference type="Proteomes" id="UP000030748"/>
    </source>
</evidence>
<protein>
    <submittedName>
        <fullName evidence="3">Uncharacterized protein</fullName>
    </submittedName>
</protein>
<dbReference type="GO" id="GO:0042910">
    <property type="term" value="F:xenobiotic transmembrane transporter activity"/>
    <property type="evidence" value="ECO:0007669"/>
    <property type="project" value="InterPro"/>
</dbReference>
<reference evidence="3 4" key="1">
    <citation type="journal article" date="2013" name="Proc. Natl. Acad. Sci. U.S.A.">
        <title>Fine-scale variation in meiotic recombination in Mimulus inferred from population shotgun sequencing.</title>
        <authorList>
            <person name="Hellsten U."/>
            <person name="Wright K.M."/>
            <person name="Jenkins J."/>
            <person name="Shu S."/>
            <person name="Yuan Y."/>
            <person name="Wessler S.R."/>
            <person name="Schmutz J."/>
            <person name="Willis J.H."/>
            <person name="Rokhsar D.S."/>
        </authorList>
    </citation>
    <scope>NUCLEOTIDE SEQUENCE [LARGE SCALE GENOMIC DNA]</scope>
    <source>
        <strain evidence="4">cv. DUN x IM62</strain>
    </source>
</reference>
<proteinExistence type="inferred from homology"/>
<keyword evidence="2" id="KW-1133">Transmembrane helix</keyword>
<feature type="transmembrane region" description="Helical" evidence="2">
    <location>
        <begin position="67"/>
        <end position="89"/>
    </location>
</feature>
<gene>
    <name evidence="3" type="ORF">MIMGU_mgv1a021788mg</name>
</gene>
<evidence type="ECO:0000313" key="3">
    <source>
        <dbReference type="EMBL" id="EYU44957.1"/>
    </source>
</evidence>
<dbReference type="Proteomes" id="UP000030748">
    <property type="component" value="Unassembled WGS sequence"/>
</dbReference>
<dbReference type="GO" id="GO:0016020">
    <property type="term" value="C:membrane"/>
    <property type="evidence" value="ECO:0007669"/>
    <property type="project" value="InterPro"/>
</dbReference>
<dbReference type="PANTHER" id="PTHR11206">
    <property type="entry name" value="MULTIDRUG RESISTANCE PROTEIN"/>
    <property type="match status" value="1"/>
</dbReference>
<dbReference type="EMBL" id="KI630206">
    <property type="protein sequence ID" value="EYU44957.1"/>
    <property type="molecule type" value="Genomic_DNA"/>
</dbReference>
<keyword evidence="4" id="KW-1185">Reference proteome</keyword>
<name>A0A022RWS6_ERYGU</name>
<organism evidence="3 4">
    <name type="scientific">Erythranthe guttata</name>
    <name type="common">Yellow monkey flower</name>
    <name type="synonym">Mimulus guttatus</name>
    <dbReference type="NCBI Taxonomy" id="4155"/>
    <lineage>
        <taxon>Eukaryota</taxon>
        <taxon>Viridiplantae</taxon>
        <taxon>Streptophyta</taxon>
        <taxon>Embryophyta</taxon>
        <taxon>Tracheophyta</taxon>
        <taxon>Spermatophyta</taxon>
        <taxon>Magnoliopsida</taxon>
        <taxon>eudicotyledons</taxon>
        <taxon>Gunneridae</taxon>
        <taxon>Pentapetalae</taxon>
        <taxon>asterids</taxon>
        <taxon>lamiids</taxon>
        <taxon>Lamiales</taxon>
        <taxon>Phrymaceae</taxon>
        <taxon>Erythranthe</taxon>
    </lineage>
</organism>
<sequence length="180" mass="20307">IVLSGALETLCGQGFGAKKYKMLGIYLQASRIITLIFAIVVFVQWWCSDVILALLHQDHEFAKSVGLYLKYLIPGLFADGLLQNILSFYKHNMLLCHLSYAHSFHLRYTLAYALVHRTSLAYMGAPLAASISLWLSLLMLVLYIFNAKKIEKTWEGFTSESLSHVYSNLKLALPSAAMVW</sequence>
<dbReference type="Pfam" id="PF01554">
    <property type="entry name" value="MatE"/>
    <property type="match status" value="1"/>
</dbReference>
<feature type="non-terminal residue" evidence="3">
    <location>
        <position position="1"/>
    </location>
</feature>
<evidence type="ECO:0000256" key="1">
    <source>
        <dbReference type="ARBA" id="ARBA00010199"/>
    </source>
</evidence>
<dbReference type="AlphaFoldDB" id="A0A022RWS6"/>